<keyword evidence="6 7" id="KW-0472">Membrane</keyword>
<protein>
    <submittedName>
        <fullName evidence="10">Lipase maturation factor family protein</fullName>
    </submittedName>
</protein>
<evidence type="ECO:0000313" key="10">
    <source>
        <dbReference type="EMBL" id="MBD7994310.1"/>
    </source>
</evidence>
<evidence type="ECO:0000256" key="2">
    <source>
        <dbReference type="ARBA" id="ARBA00005512"/>
    </source>
</evidence>
<keyword evidence="3 7" id="KW-0812">Transmembrane</keyword>
<feature type="domain" description="Lipase maturation factor 1/2 C-terminal" evidence="9">
    <location>
        <begin position="331"/>
        <end position="465"/>
    </location>
</feature>
<dbReference type="Pfam" id="PF25179">
    <property type="entry name" value="LMF1_C"/>
    <property type="match status" value="1"/>
</dbReference>
<dbReference type="EMBL" id="JACSQD010000001">
    <property type="protein sequence ID" value="MBD7994310.1"/>
    <property type="molecule type" value="Genomic_DNA"/>
</dbReference>
<keyword evidence="4" id="KW-0256">Endoplasmic reticulum</keyword>
<dbReference type="InterPro" id="IPR009613">
    <property type="entry name" value="LMF"/>
</dbReference>
<evidence type="ECO:0000256" key="6">
    <source>
        <dbReference type="ARBA" id="ARBA00023136"/>
    </source>
</evidence>
<evidence type="ECO:0000259" key="9">
    <source>
        <dbReference type="Pfam" id="PF25179"/>
    </source>
</evidence>
<evidence type="ECO:0000256" key="3">
    <source>
        <dbReference type="ARBA" id="ARBA00022692"/>
    </source>
</evidence>
<gene>
    <name evidence="10" type="ORF">H9639_03235</name>
</gene>
<dbReference type="PANTHER" id="PTHR14463:SF10">
    <property type="entry name" value="LIPASE MATURATION FACTOR 1"/>
    <property type="match status" value="1"/>
</dbReference>
<dbReference type="PANTHER" id="PTHR14463">
    <property type="entry name" value="LIPASE MATURATION FACTOR"/>
    <property type="match status" value="1"/>
</dbReference>
<keyword evidence="5 7" id="KW-1133">Transmembrane helix</keyword>
<feature type="transmembrane region" description="Helical" evidence="7">
    <location>
        <begin position="223"/>
        <end position="246"/>
    </location>
</feature>
<feature type="transmembrane region" description="Helical" evidence="7">
    <location>
        <begin position="291"/>
        <end position="309"/>
    </location>
</feature>
<evidence type="ECO:0000256" key="5">
    <source>
        <dbReference type="ARBA" id="ARBA00022989"/>
    </source>
</evidence>
<dbReference type="Pfam" id="PF06762">
    <property type="entry name" value="LMF1"/>
    <property type="match status" value="1"/>
</dbReference>
<feature type="transmembrane region" description="Helical" evidence="7">
    <location>
        <begin position="252"/>
        <end position="279"/>
    </location>
</feature>
<evidence type="ECO:0000256" key="4">
    <source>
        <dbReference type="ARBA" id="ARBA00022824"/>
    </source>
</evidence>
<evidence type="ECO:0000313" key="11">
    <source>
        <dbReference type="Proteomes" id="UP000609874"/>
    </source>
</evidence>
<comment type="subcellular location">
    <subcellularLocation>
        <location evidence="1">Endoplasmic reticulum membrane</location>
        <topology evidence="1">Multi-pass membrane protein</topology>
    </subcellularLocation>
</comment>
<feature type="transmembrane region" description="Helical" evidence="7">
    <location>
        <begin position="20"/>
        <end position="39"/>
    </location>
</feature>
<dbReference type="InterPro" id="IPR057434">
    <property type="entry name" value="LMF1/2_N"/>
</dbReference>
<accession>A0ABR8UP21</accession>
<dbReference type="Proteomes" id="UP000609874">
    <property type="component" value="Unassembled WGS sequence"/>
</dbReference>
<feature type="domain" description="Lipase maturation factor 1/2 N-terminal" evidence="8">
    <location>
        <begin position="121"/>
        <end position="273"/>
    </location>
</feature>
<evidence type="ECO:0000259" key="8">
    <source>
        <dbReference type="Pfam" id="PF06762"/>
    </source>
</evidence>
<organism evidence="10 11">
    <name type="scientific">Arthrobacter gallicola</name>
    <dbReference type="NCBI Taxonomy" id="2762225"/>
    <lineage>
        <taxon>Bacteria</taxon>
        <taxon>Bacillati</taxon>
        <taxon>Actinomycetota</taxon>
        <taxon>Actinomycetes</taxon>
        <taxon>Micrococcales</taxon>
        <taxon>Micrococcaceae</taxon>
        <taxon>Arthrobacter</taxon>
    </lineage>
</organism>
<evidence type="ECO:0000256" key="7">
    <source>
        <dbReference type="SAM" id="Phobius"/>
    </source>
</evidence>
<sequence>MEYFNAEGYELARQVLQRGTAAVFLLAFVAAAAQFPALLGERGLLPAPRYLERTAGRRIPTLFRLHYSDRFLRAVAWSGAAAAALLVAGLPQQGPPWVPLLMFGLIWFLYLSIVNVGQVFYGFGWESLLLEAGFLAAFLGSNEVAPPVTVLFLFRWLVFRLEFGAGLIKLRGDRVWRDLTALYYHHETQPMPNPASWFFHHLPKPLHKVEVLGNHFAQLVVPVFLFFPQPVASIAAALVILTQLWLVLSGNFAWLNVLTILVAFSAVNDAAVQAVLPWASFSSPEPGSTPVWFAVVVLMMTAAMLYWAWEPLRNLFSRDQLMNASFNRWHLSNAYGAFGSITRRRNEIVIEGTLDEPGPDARWLEYGFHGKPGDPGRLPRQFAPYHLRLDWLMWFLALGASGGNWFPVLLGKLLAADPQTLKLLRVDPFDGARPRWIRARVFRYRFSTPEELRRWHVWWVREPSGVLVDPLQLRPRDV</sequence>
<keyword evidence="11" id="KW-1185">Reference proteome</keyword>
<comment type="similarity">
    <text evidence="2">Belongs to the lipase maturation factor family.</text>
</comment>
<dbReference type="RefSeq" id="WP_191806658.1">
    <property type="nucleotide sequence ID" value="NZ_JACSQD010000001.1"/>
</dbReference>
<dbReference type="InterPro" id="IPR057433">
    <property type="entry name" value="LMF1/2_C"/>
</dbReference>
<evidence type="ECO:0000256" key="1">
    <source>
        <dbReference type="ARBA" id="ARBA00004477"/>
    </source>
</evidence>
<reference evidence="10 11" key="1">
    <citation type="submission" date="2020-08" db="EMBL/GenBank/DDBJ databases">
        <title>A Genomic Blueprint of the Chicken Gut Microbiome.</title>
        <authorList>
            <person name="Gilroy R."/>
            <person name="Ravi A."/>
            <person name="Getino M."/>
            <person name="Pursley I."/>
            <person name="Horton D.L."/>
            <person name="Alikhan N.-F."/>
            <person name="Baker D."/>
            <person name="Gharbi K."/>
            <person name="Hall N."/>
            <person name="Watson M."/>
            <person name="Adriaenssens E.M."/>
            <person name="Foster-Nyarko E."/>
            <person name="Jarju S."/>
            <person name="Secka A."/>
            <person name="Antonio M."/>
            <person name="Oren A."/>
            <person name="Chaudhuri R."/>
            <person name="La Ragione R.M."/>
            <person name="Hildebrand F."/>
            <person name="Pallen M.J."/>
        </authorList>
    </citation>
    <scope>NUCLEOTIDE SEQUENCE [LARGE SCALE GENOMIC DNA]</scope>
    <source>
        <strain evidence="10 11">Sa2CUA1</strain>
    </source>
</reference>
<proteinExistence type="inferred from homology"/>
<comment type="caution">
    <text evidence="10">The sequence shown here is derived from an EMBL/GenBank/DDBJ whole genome shotgun (WGS) entry which is preliminary data.</text>
</comment>
<feature type="transmembrane region" description="Helical" evidence="7">
    <location>
        <begin position="71"/>
        <end position="90"/>
    </location>
</feature>
<name>A0ABR8UP21_9MICC</name>